<accession>A0ABN4TGL5</accession>
<name>A0ABN4TGL5_9BURK</name>
<evidence type="ECO:0000256" key="1">
    <source>
        <dbReference type="ARBA" id="ARBA00001947"/>
    </source>
</evidence>
<proteinExistence type="predicted"/>
<evidence type="ECO:0000313" key="7">
    <source>
        <dbReference type="EMBL" id="AOZ06307.1"/>
    </source>
</evidence>
<gene>
    <name evidence="7" type="ORF">BKK80_11035</name>
</gene>
<organism evidence="7 8">
    <name type="scientific">Cupriavidus malaysiensis</name>
    <dbReference type="NCBI Taxonomy" id="367825"/>
    <lineage>
        <taxon>Bacteria</taxon>
        <taxon>Pseudomonadati</taxon>
        <taxon>Pseudomonadota</taxon>
        <taxon>Betaproteobacteria</taxon>
        <taxon>Burkholderiales</taxon>
        <taxon>Burkholderiaceae</taxon>
        <taxon>Cupriavidus</taxon>
    </lineage>
</organism>
<dbReference type="Pfam" id="PF01546">
    <property type="entry name" value="Peptidase_M20"/>
    <property type="match status" value="1"/>
</dbReference>
<dbReference type="SUPFAM" id="SSF55031">
    <property type="entry name" value="Bacterial exopeptidase dimerisation domain"/>
    <property type="match status" value="1"/>
</dbReference>
<sequence length="456" mass="47820">MPACPRIAPATSRRAPALAALAMLAVLVPAAQAQNIPLAPVSPAVEKTYTTLSAAPLLKQVLADVKADDARTLRELTTLTEIPAPPFKEHARAEYFLSRLKALGLADARIDAEGNVIGVRKGVGNGPRLLISAHLDTVFPAGTDVTVKPRDGRLYAPGISDDTRGLAVLLSWLKVLNDNHVRTVGDLVFVGNVGEEELGNLRGMKAVFRDYRDLDGMVGLEPGEGGRVLTLGTGSHRYEVTFRGPGGHSFGAFGLPSAIHAMGRAIARIDDVRPPEDPKTTFTVGTVGGGTSVNAIAGDAQMRIDIRSNGMNALLETEKQIMAAIAAGVADENQRWQPGKASDRITVQTRLIGDRPAGHTPADAVIVQAAVRAIQGSGKFEPTLRGGSTDANVPMSLGIPAIILGSGGKSGGAHSRDEWFDPARAWEGAQVALTTVLSLVGVEGVSEPLLARRAAR</sequence>
<dbReference type="SUPFAM" id="SSF53187">
    <property type="entry name" value="Zn-dependent exopeptidases"/>
    <property type="match status" value="1"/>
</dbReference>
<dbReference type="InterPro" id="IPR050072">
    <property type="entry name" value="Peptidase_M20A"/>
</dbReference>
<dbReference type="PANTHER" id="PTHR43808">
    <property type="entry name" value="ACETYLORNITHINE DEACETYLASE"/>
    <property type="match status" value="1"/>
</dbReference>
<feature type="signal peptide" evidence="5">
    <location>
        <begin position="1"/>
        <end position="33"/>
    </location>
</feature>
<dbReference type="InterPro" id="IPR011650">
    <property type="entry name" value="Peptidase_M20_dimer"/>
</dbReference>
<dbReference type="Pfam" id="PF07687">
    <property type="entry name" value="M20_dimer"/>
    <property type="match status" value="1"/>
</dbReference>
<keyword evidence="3" id="KW-0378">Hydrolase</keyword>
<evidence type="ECO:0000313" key="8">
    <source>
        <dbReference type="Proteomes" id="UP000177515"/>
    </source>
</evidence>
<feature type="chain" id="PRO_5045864194" evidence="5">
    <location>
        <begin position="34"/>
        <end position="456"/>
    </location>
</feature>
<evidence type="ECO:0000256" key="4">
    <source>
        <dbReference type="ARBA" id="ARBA00022833"/>
    </source>
</evidence>
<keyword evidence="2" id="KW-0479">Metal-binding</keyword>
<dbReference type="InterPro" id="IPR001261">
    <property type="entry name" value="ArgE/DapE_CS"/>
</dbReference>
<feature type="domain" description="Peptidase M20 dimerisation" evidence="6">
    <location>
        <begin position="234"/>
        <end position="327"/>
    </location>
</feature>
<dbReference type="Gene3D" id="3.40.630.10">
    <property type="entry name" value="Zn peptidases"/>
    <property type="match status" value="1"/>
</dbReference>
<evidence type="ECO:0000256" key="5">
    <source>
        <dbReference type="SAM" id="SignalP"/>
    </source>
</evidence>
<keyword evidence="5" id="KW-0732">Signal</keyword>
<dbReference type="Proteomes" id="UP000177515">
    <property type="component" value="Chromosome 1"/>
</dbReference>
<keyword evidence="4" id="KW-0862">Zinc</keyword>
<dbReference type="EMBL" id="CP017754">
    <property type="protein sequence ID" value="AOZ06307.1"/>
    <property type="molecule type" value="Genomic_DNA"/>
</dbReference>
<dbReference type="PANTHER" id="PTHR43808:SF17">
    <property type="entry name" value="PEPTIDASE M20"/>
    <property type="match status" value="1"/>
</dbReference>
<protein>
    <submittedName>
        <fullName evidence="7">Peptidase M20</fullName>
    </submittedName>
</protein>
<dbReference type="RefSeq" id="WP_071069417.1">
    <property type="nucleotide sequence ID" value="NZ_CP017754.1"/>
</dbReference>
<dbReference type="InterPro" id="IPR036264">
    <property type="entry name" value="Bact_exopeptidase_dim_dom"/>
</dbReference>
<evidence type="ECO:0000259" key="6">
    <source>
        <dbReference type="Pfam" id="PF07687"/>
    </source>
</evidence>
<reference evidence="7 8" key="1">
    <citation type="submission" date="2016-10" db="EMBL/GenBank/DDBJ databases">
        <title>Complete genome sequences of three Cupriavidus strains isolated from various Malaysian environments.</title>
        <authorList>
            <person name="Abdullah A.A.-A."/>
            <person name="Shafie N.A.H."/>
            <person name="Lau N.S."/>
        </authorList>
    </citation>
    <scope>NUCLEOTIDE SEQUENCE [LARGE SCALE GENOMIC DNA]</scope>
    <source>
        <strain evidence="7 8">USMAA1020</strain>
    </source>
</reference>
<comment type="cofactor">
    <cofactor evidence="1">
        <name>Zn(2+)</name>
        <dbReference type="ChEBI" id="CHEBI:29105"/>
    </cofactor>
</comment>
<dbReference type="Gene3D" id="3.30.70.360">
    <property type="match status" value="1"/>
</dbReference>
<evidence type="ECO:0000256" key="3">
    <source>
        <dbReference type="ARBA" id="ARBA00022801"/>
    </source>
</evidence>
<evidence type="ECO:0000256" key="2">
    <source>
        <dbReference type="ARBA" id="ARBA00022723"/>
    </source>
</evidence>
<dbReference type="InterPro" id="IPR002933">
    <property type="entry name" value="Peptidase_M20"/>
</dbReference>
<dbReference type="PROSITE" id="PS00758">
    <property type="entry name" value="ARGE_DAPE_CPG2_1"/>
    <property type="match status" value="1"/>
</dbReference>
<keyword evidence="8" id="KW-1185">Reference proteome</keyword>